<proteinExistence type="predicted"/>
<dbReference type="InterPro" id="IPR007694">
    <property type="entry name" value="DNA_helicase_DnaB-like_C"/>
</dbReference>
<evidence type="ECO:0000259" key="1">
    <source>
        <dbReference type="PROSITE" id="PS51199"/>
    </source>
</evidence>
<dbReference type="InterPro" id="IPR027417">
    <property type="entry name" value="P-loop_NTPase"/>
</dbReference>
<name>X1UJN9_9ZZZZ</name>
<organism evidence="2">
    <name type="scientific">marine sediment metagenome</name>
    <dbReference type="NCBI Taxonomy" id="412755"/>
    <lineage>
        <taxon>unclassified sequences</taxon>
        <taxon>metagenomes</taxon>
        <taxon>ecological metagenomes</taxon>
    </lineage>
</organism>
<dbReference type="Gene3D" id="3.40.50.300">
    <property type="entry name" value="P-loop containing nucleotide triphosphate hydrolases"/>
    <property type="match status" value="1"/>
</dbReference>
<dbReference type="Pfam" id="PF03796">
    <property type="entry name" value="DnaB_C"/>
    <property type="match status" value="1"/>
</dbReference>
<sequence length="267" mass="29865">MHRMSAMRHLIIAAGQIEAIGYEAGPDVDAALGKAEDLLFSLRRGQRPWDFVPIRELLDRYFEESEIRPFEGEVVYTGYHVLDDILGGLRRSDMIVLAARPSAGKTSLALGIARNAAVQQKARVAIFSVEMAREQLVQRLLASEAGVDSKQLRLGQQTEAEERRIMEATGVLSEAPIFIDDSPILRMVEMKSKARRLHYERGIDLIIVDYLQLVRGDGREGRVQEVTEISRSLKELARELSVPLIAVSQLSRAPEGRASHRPQLSDL</sequence>
<feature type="non-terminal residue" evidence="2">
    <location>
        <position position="267"/>
    </location>
</feature>
<evidence type="ECO:0000313" key="2">
    <source>
        <dbReference type="EMBL" id="GAJ00106.1"/>
    </source>
</evidence>
<dbReference type="AlphaFoldDB" id="X1UJN9"/>
<dbReference type="PANTHER" id="PTHR30153">
    <property type="entry name" value="REPLICATIVE DNA HELICASE DNAB"/>
    <property type="match status" value="1"/>
</dbReference>
<dbReference type="GO" id="GO:0006260">
    <property type="term" value="P:DNA replication"/>
    <property type="evidence" value="ECO:0007669"/>
    <property type="project" value="InterPro"/>
</dbReference>
<dbReference type="GO" id="GO:0003678">
    <property type="term" value="F:DNA helicase activity"/>
    <property type="evidence" value="ECO:0007669"/>
    <property type="project" value="InterPro"/>
</dbReference>
<accession>X1UJN9</accession>
<dbReference type="EMBL" id="BARW01022504">
    <property type="protein sequence ID" value="GAJ00106.1"/>
    <property type="molecule type" value="Genomic_DNA"/>
</dbReference>
<dbReference type="PANTHER" id="PTHR30153:SF2">
    <property type="entry name" value="REPLICATIVE DNA HELICASE"/>
    <property type="match status" value="1"/>
</dbReference>
<protein>
    <recommendedName>
        <fullName evidence="1">SF4 helicase domain-containing protein</fullName>
    </recommendedName>
</protein>
<dbReference type="GO" id="GO:0005829">
    <property type="term" value="C:cytosol"/>
    <property type="evidence" value="ECO:0007669"/>
    <property type="project" value="TreeGrafter"/>
</dbReference>
<dbReference type="GO" id="GO:0005524">
    <property type="term" value="F:ATP binding"/>
    <property type="evidence" value="ECO:0007669"/>
    <property type="project" value="InterPro"/>
</dbReference>
<reference evidence="2" key="1">
    <citation type="journal article" date="2014" name="Front. Microbiol.">
        <title>High frequency of phylogenetically diverse reductive dehalogenase-homologous genes in deep subseafloor sedimentary metagenomes.</title>
        <authorList>
            <person name="Kawai M."/>
            <person name="Futagami T."/>
            <person name="Toyoda A."/>
            <person name="Takaki Y."/>
            <person name="Nishi S."/>
            <person name="Hori S."/>
            <person name="Arai W."/>
            <person name="Tsubouchi T."/>
            <person name="Morono Y."/>
            <person name="Uchiyama I."/>
            <person name="Ito T."/>
            <person name="Fujiyama A."/>
            <person name="Inagaki F."/>
            <person name="Takami H."/>
        </authorList>
    </citation>
    <scope>NUCLEOTIDE SEQUENCE</scope>
    <source>
        <strain evidence="2">Expedition CK06-06</strain>
    </source>
</reference>
<comment type="caution">
    <text evidence="2">The sequence shown here is derived from an EMBL/GenBank/DDBJ whole genome shotgun (WGS) entry which is preliminary data.</text>
</comment>
<dbReference type="PROSITE" id="PS51199">
    <property type="entry name" value="SF4_HELICASE"/>
    <property type="match status" value="1"/>
</dbReference>
<dbReference type="SUPFAM" id="SSF52540">
    <property type="entry name" value="P-loop containing nucleoside triphosphate hydrolases"/>
    <property type="match status" value="1"/>
</dbReference>
<gene>
    <name evidence="2" type="ORF">S12H4_37541</name>
</gene>
<feature type="domain" description="SF4 helicase" evidence="1">
    <location>
        <begin position="68"/>
        <end position="267"/>
    </location>
</feature>